<dbReference type="Pfam" id="PF13637">
    <property type="entry name" value="Ank_4"/>
    <property type="match status" value="1"/>
</dbReference>
<reference evidence="4" key="1">
    <citation type="submission" date="2023-07" db="EMBL/GenBank/DDBJ databases">
        <title>Chromosome-level genome assembly of Artemia franciscana.</title>
        <authorList>
            <person name="Jo E."/>
        </authorList>
    </citation>
    <scope>NUCLEOTIDE SEQUENCE</scope>
    <source>
        <tissue evidence="4">Whole body</tissue>
    </source>
</reference>
<feature type="repeat" description="ANK" evidence="3">
    <location>
        <begin position="345"/>
        <end position="372"/>
    </location>
</feature>
<feature type="repeat" description="ANK" evidence="3">
    <location>
        <begin position="373"/>
        <end position="401"/>
    </location>
</feature>
<dbReference type="SMART" id="SM00248">
    <property type="entry name" value="ANK"/>
    <property type="match status" value="12"/>
</dbReference>
<feature type="repeat" description="ANK" evidence="3">
    <location>
        <begin position="170"/>
        <end position="198"/>
    </location>
</feature>
<comment type="caution">
    <text evidence="4">The sequence shown here is derived from an EMBL/GenBank/DDBJ whole genome shotgun (WGS) entry which is preliminary data.</text>
</comment>
<gene>
    <name evidence="4" type="ORF">QYM36_012889</name>
</gene>
<name>A0AA88L8D8_ARTSF</name>
<dbReference type="PANTHER" id="PTHR24178:SF9">
    <property type="entry name" value="ANK_REP_REGION DOMAIN-CONTAINING PROTEIN"/>
    <property type="match status" value="1"/>
</dbReference>
<dbReference type="PROSITE" id="PS50297">
    <property type="entry name" value="ANK_REP_REGION"/>
    <property type="match status" value="7"/>
</dbReference>
<evidence type="ECO:0000256" key="3">
    <source>
        <dbReference type="PROSITE-ProRule" id="PRU00023"/>
    </source>
</evidence>
<keyword evidence="2 3" id="KW-0040">ANK repeat</keyword>
<feature type="repeat" description="ANK" evidence="3">
    <location>
        <begin position="406"/>
        <end position="433"/>
    </location>
</feature>
<evidence type="ECO:0000313" key="4">
    <source>
        <dbReference type="EMBL" id="KAK2711915.1"/>
    </source>
</evidence>
<dbReference type="SUPFAM" id="SSF48403">
    <property type="entry name" value="Ankyrin repeat"/>
    <property type="match status" value="2"/>
</dbReference>
<sequence length="506" mass="55002">MLKFLPKLHRIYYKSRFKIEGKNIKEINAELDMVFEFVEYVLGKGGITCMQTKCISGQTLLHHAVWEGKADLCNLLIKSGAELDATNVYGETPLGTAIRTSNLDLVKCFQSQSSSTAVSTSNLDLVKFLLNRGANPNCGECLHIAVREERADICKLLVGFGAKLDAMNAFRETPLLIAIRSNNLELVKLLLKRGANPNCGECLHLAVKNGSADLCNLLIKSGAELDATNVYGKTPLGTAISTSNLDLVKCCQSQSSSTAISTSNLDLVKFLLNRGANPNCGECLHHAVKEGRADICKLLIGFGAKLDAMNAKKDTPLLIAIRNNNLELVKLLLKRGANPNCGEYLHLAVKKGSADVCNLLIKSGAEIDATNVHGETPLGTAIKTSNVDLVKLLLKRGANPNCGACLHLAVEKGRSDLCELLIDSGANLDAMNANKEYPLHVAVRNKNLELVNFLLVKAKTDPNCGRKRRRNAEEHETVILQEKMDLDNATLSVSKRCRISKDAMSK</sequence>
<feature type="repeat" description="ANK" evidence="3">
    <location>
        <begin position="142"/>
        <end position="169"/>
    </location>
</feature>
<feature type="repeat" description="ANK" evidence="3">
    <location>
        <begin position="56"/>
        <end position="88"/>
    </location>
</feature>
<protein>
    <submittedName>
        <fullName evidence="4">Uncharacterized protein</fullName>
    </submittedName>
</protein>
<feature type="repeat" description="ANK" evidence="3">
    <location>
        <begin position="284"/>
        <end position="311"/>
    </location>
</feature>
<dbReference type="AlphaFoldDB" id="A0AA88L8D8"/>
<evidence type="ECO:0000256" key="1">
    <source>
        <dbReference type="ARBA" id="ARBA00022737"/>
    </source>
</evidence>
<dbReference type="PROSITE" id="PS50088">
    <property type="entry name" value="ANK_REPEAT"/>
    <property type="match status" value="9"/>
</dbReference>
<dbReference type="Pfam" id="PF12796">
    <property type="entry name" value="Ank_2"/>
    <property type="match status" value="5"/>
</dbReference>
<dbReference type="InterPro" id="IPR036770">
    <property type="entry name" value="Ankyrin_rpt-contain_sf"/>
</dbReference>
<dbReference type="InterPro" id="IPR002110">
    <property type="entry name" value="Ankyrin_rpt"/>
</dbReference>
<feature type="repeat" description="ANK" evidence="3">
    <location>
        <begin position="203"/>
        <end position="230"/>
    </location>
</feature>
<proteinExistence type="predicted"/>
<dbReference type="Gene3D" id="1.25.40.20">
    <property type="entry name" value="Ankyrin repeat-containing domain"/>
    <property type="match status" value="6"/>
</dbReference>
<dbReference type="EMBL" id="JAVRJZ010000016">
    <property type="protein sequence ID" value="KAK2711915.1"/>
    <property type="molecule type" value="Genomic_DNA"/>
</dbReference>
<dbReference type="Proteomes" id="UP001187531">
    <property type="component" value="Unassembled WGS sequence"/>
</dbReference>
<evidence type="ECO:0000313" key="5">
    <source>
        <dbReference type="Proteomes" id="UP001187531"/>
    </source>
</evidence>
<keyword evidence="1" id="KW-0677">Repeat</keyword>
<dbReference type="PANTHER" id="PTHR24178">
    <property type="entry name" value="MOLTING PROTEIN MLT-4"/>
    <property type="match status" value="1"/>
</dbReference>
<evidence type="ECO:0000256" key="2">
    <source>
        <dbReference type="ARBA" id="ARBA00023043"/>
    </source>
</evidence>
<accession>A0AA88L8D8</accession>
<organism evidence="4 5">
    <name type="scientific">Artemia franciscana</name>
    <name type="common">Brine shrimp</name>
    <name type="synonym">Artemia sanfranciscana</name>
    <dbReference type="NCBI Taxonomy" id="6661"/>
    <lineage>
        <taxon>Eukaryota</taxon>
        <taxon>Metazoa</taxon>
        <taxon>Ecdysozoa</taxon>
        <taxon>Arthropoda</taxon>
        <taxon>Crustacea</taxon>
        <taxon>Branchiopoda</taxon>
        <taxon>Anostraca</taxon>
        <taxon>Artemiidae</taxon>
        <taxon>Artemia</taxon>
    </lineage>
</organism>
<feature type="repeat" description="ANK" evidence="3">
    <location>
        <begin position="312"/>
        <end position="344"/>
    </location>
</feature>
<keyword evidence="5" id="KW-1185">Reference proteome</keyword>